<dbReference type="AlphaFoldDB" id="A0A3D9H9P7"/>
<dbReference type="FunFam" id="3.30.70.1230:FF:000016">
    <property type="entry name" value="Adenylate/guanylate cyclase domain-containing protein"/>
    <property type="match status" value="1"/>
</dbReference>
<dbReference type="InterPro" id="IPR050697">
    <property type="entry name" value="Adenylyl/Guanylyl_Cyclase_3/4"/>
</dbReference>
<gene>
    <name evidence="10" type="ORF">DFP90_110124</name>
</gene>
<evidence type="ECO:0000256" key="6">
    <source>
        <dbReference type="ARBA" id="ARBA00023136"/>
    </source>
</evidence>
<dbReference type="NCBIfam" id="TIGR00229">
    <property type="entry name" value="sensory_box"/>
    <property type="match status" value="1"/>
</dbReference>
<dbReference type="PANTHER" id="PTHR43081:SF1">
    <property type="entry name" value="ADENYLATE CYCLASE, TERMINAL-DIFFERENTIATION SPECIFIC"/>
    <property type="match status" value="1"/>
</dbReference>
<dbReference type="Pfam" id="PF00989">
    <property type="entry name" value="PAS"/>
    <property type="match status" value="1"/>
</dbReference>
<dbReference type="PROSITE" id="PS50125">
    <property type="entry name" value="GUANYLATE_CYCLASE_2"/>
    <property type="match status" value="1"/>
</dbReference>
<evidence type="ECO:0000259" key="8">
    <source>
        <dbReference type="PROSITE" id="PS50112"/>
    </source>
</evidence>
<evidence type="ECO:0000313" key="11">
    <source>
        <dbReference type="Proteomes" id="UP000256845"/>
    </source>
</evidence>
<keyword evidence="7" id="KW-0802">TPR repeat</keyword>
<keyword evidence="4" id="KW-0812">Transmembrane</keyword>
<dbReference type="InterPro" id="IPR029016">
    <property type="entry name" value="GAF-like_dom_sf"/>
</dbReference>
<dbReference type="PANTHER" id="PTHR43081">
    <property type="entry name" value="ADENYLATE CYCLASE, TERMINAL-DIFFERENTIATION SPECIFIC-RELATED"/>
    <property type="match status" value="1"/>
</dbReference>
<evidence type="ECO:0000256" key="7">
    <source>
        <dbReference type="PROSITE-ProRule" id="PRU00339"/>
    </source>
</evidence>
<evidence type="ECO:0000256" key="2">
    <source>
        <dbReference type="ARBA" id="ARBA00005381"/>
    </source>
</evidence>
<dbReference type="SUPFAM" id="SSF55781">
    <property type="entry name" value="GAF domain-like"/>
    <property type="match status" value="2"/>
</dbReference>
<reference evidence="10 11" key="1">
    <citation type="submission" date="2018-07" db="EMBL/GenBank/DDBJ databases">
        <title>Genomic Encyclopedia of Type Strains, Phase III (KMG-III): the genomes of soil and plant-associated and newly described type strains.</title>
        <authorList>
            <person name="Whitman W."/>
        </authorList>
    </citation>
    <scope>NUCLEOTIDE SEQUENCE [LARGE SCALE GENOMIC DNA]</scope>
    <source>
        <strain evidence="10 11">CECT 8488</strain>
    </source>
</reference>
<dbReference type="CDD" id="cd00130">
    <property type="entry name" value="PAS"/>
    <property type="match status" value="1"/>
</dbReference>
<dbReference type="GO" id="GO:0006171">
    <property type="term" value="P:cAMP biosynthetic process"/>
    <property type="evidence" value="ECO:0007669"/>
    <property type="project" value="TreeGrafter"/>
</dbReference>
<dbReference type="Pfam" id="PF00211">
    <property type="entry name" value="Guanylate_cyc"/>
    <property type="match status" value="1"/>
</dbReference>
<dbReference type="EMBL" id="QRDW01000010">
    <property type="protein sequence ID" value="RED46214.1"/>
    <property type="molecule type" value="Genomic_DNA"/>
</dbReference>
<evidence type="ECO:0000313" key="10">
    <source>
        <dbReference type="EMBL" id="RED46214.1"/>
    </source>
</evidence>
<dbReference type="GO" id="GO:0006355">
    <property type="term" value="P:regulation of DNA-templated transcription"/>
    <property type="evidence" value="ECO:0007669"/>
    <property type="project" value="InterPro"/>
</dbReference>
<dbReference type="InterPro" id="IPR000014">
    <property type="entry name" value="PAS"/>
</dbReference>
<dbReference type="GO" id="GO:0035556">
    <property type="term" value="P:intracellular signal transduction"/>
    <property type="evidence" value="ECO:0007669"/>
    <property type="project" value="InterPro"/>
</dbReference>
<dbReference type="SMART" id="SM00044">
    <property type="entry name" value="CYCc"/>
    <property type="match status" value="1"/>
</dbReference>
<dbReference type="PROSITE" id="PS50112">
    <property type="entry name" value="PAS"/>
    <property type="match status" value="1"/>
</dbReference>
<dbReference type="SUPFAM" id="SSF55073">
    <property type="entry name" value="Nucleotide cyclase"/>
    <property type="match status" value="1"/>
</dbReference>
<protein>
    <submittedName>
        <fullName evidence="10">Adenylate cyclase</fullName>
    </submittedName>
</protein>
<comment type="caution">
    <text evidence="10">The sequence shown here is derived from an EMBL/GenBank/DDBJ whole genome shotgun (WGS) entry which is preliminary data.</text>
</comment>
<dbReference type="InterPro" id="IPR019734">
    <property type="entry name" value="TPR_rpt"/>
</dbReference>
<proteinExistence type="inferred from homology"/>
<dbReference type="SUPFAM" id="SSF55785">
    <property type="entry name" value="PYP-like sensor domain (PAS domain)"/>
    <property type="match status" value="1"/>
</dbReference>
<dbReference type="Gene3D" id="3.30.450.20">
    <property type="entry name" value="PAS domain"/>
    <property type="match status" value="1"/>
</dbReference>
<sequence>MARKQAALSAQGDAGSARLQYLEMLLNVSRQVAAEETLDAMLTAITENAVEQTGSVRGSLFLNDPKTHELYSRITLGEKMREIRILNSSGIAGAVFQTGVGEVVNDAYSDPRFNKTVDNETGFTTKQILCAPVRTPGGKVIGVIQTLNKEKGDFDQHDLELLEMLTSQCAVTLQSAQQVEHMELTRAKEMEFLNVVSDITSEIDLSNVLQKVMVEATRMLDADRGTLFLNDAKTAELFSKVAMGDSIGEIRLPNHLGIAGKVFTTRKTVNIPYAYADLQFNPAFDKQTGYFTRSILCVPVVNKEGDCIGVTQVLNKKNGTFTEEDESRLKAFTAQVSIALENAKLFDDVQRMQNYNQNMLESMSNGVVTLDEKGHVVTCNAAGLSILHTDEEGIVGRDVADFLAGENDWVLDRIARVRESSETEIAVDAELHLGGETISVNLSVLPLMSQENDEALGSMLMIEDISSEKRMKSTMSRYMDPGLADQLLESGEEMLGGRQTESTVLFSDVRSFTTITETLGAQGTVSLLNEYFTIMVDCITREGGMLDKFIGDAIMAGFGIPLPHEDDEDRAMRAAIAMISELREWNIGRRQAGELEIDMGIGLNTDKVVSGNIGSPKRMDYTMIGDGVNLAARLESACKQYKARILISENTKARLHGTYRMREVDLVVVKGKTKPVSIFEVLDYYKDEEFPNLMDVVGHFNEGVIHYRKQEWDQAKTSFHKALKANAEDALSNIYLDRVDHMLAEPPGDDWDGVWVMTSK</sequence>
<dbReference type="InterPro" id="IPR003018">
    <property type="entry name" value="GAF"/>
</dbReference>
<organism evidence="10 11">
    <name type="scientific">Aestuariispira insulae</name>
    <dbReference type="NCBI Taxonomy" id="1461337"/>
    <lineage>
        <taxon>Bacteria</taxon>
        <taxon>Pseudomonadati</taxon>
        <taxon>Pseudomonadota</taxon>
        <taxon>Alphaproteobacteria</taxon>
        <taxon>Rhodospirillales</taxon>
        <taxon>Kiloniellaceae</taxon>
        <taxon>Aestuariispira</taxon>
    </lineage>
</organism>
<dbReference type="InterPro" id="IPR035965">
    <property type="entry name" value="PAS-like_dom_sf"/>
</dbReference>
<dbReference type="Pfam" id="PF01590">
    <property type="entry name" value="GAF"/>
    <property type="match status" value="2"/>
</dbReference>
<keyword evidence="6" id="KW-0472">Membrane</keyword>
<dbReference type="GO" id="GO:0030313">
    <property type="term" value="C:cell envelope"/>
    <property type="evidence" value="ECO:0007669"/>
    <property type="project" value="UniProtKB-SubCell"/>
</dbReference>
<accession>A0A3D9H9P7</accession>
<dbReference type="PROSITE" id="PS50005">
    <property type="entry name" value="TPR"/>
    <property type="match status" value="1"/>
</dbReference>
<dbReference type="CDD" id="cd07302">
    <property type="entry name" value="CHD"/>
    <property type="match status" value="1"/>
</dbReference>
<keyword evidence="3" id="KW-1003">Cell membrane</keyword>
<evidence type="ECO:0000256" key="3">
    <source>
        <dbReference type="ARBA" id="ARBA00022475"/>
    </source>
</evidence>
<dbReference type="GO" id="GO:0004016">
    <property type="term" value="F:adenylate cyclase activity"/>
    <property type="evidence" value="ECO:0007669"/>
    <property type="project" value="UniProtKB-ARBA"/>
</dbReference>
<dbReference type="SMART" id="SM00091">
    <property type="entry name" value="PAS"/>
    <property type="match status" value="1"/>
</dbReference>
<evidence type="ECO:0000256" key="1">
    <source>
        <dbReference type="ARBA" id="ARBA00004196"/>
    </source>
</evidence>
<feature type="repeat" description="TPR" evidence="7">
    <location>
        <begin position="696"/>
        <end position="729"/>
    </location>
</feature>
<keyword evidence="11" id="KW-1185">Reference proteome</keyword>
<comment type="similarity">
    <text evidence="2">Belongs to the adenylyl cyclase class-3 family.</text>
</comment>
<dbReference type="Gene3D" id="3.30.70.1230">
    <property type="entry name" value="Nucleotide cyclase"/>
    <property type="match status" value="1"/>
</dbReference>
<dbReference type="RefSeq" id="WP_218044733.1">
    <property type="nucleotide sequence ID" value="NZ_QRDW01000010.1"/>
</dbReference>
<feature type="domain" description="PAS" evidence="8">
    <location>
        <begin position="352"/>
        <end position="407"/>
    </location>
</feature>
<evidence type="ECO:0000256" key="4">
    <source>
        <dbReference type="ARBA" id="ARBA00022692"/>
    </source>
</evidence>
<dbReference type="InterPro" id="IPR013767">
    <property type="entry name" value="PAS_fold"/>
</dbReference>
<name>A0A3D9H9P7_9PROT</name>
<dbReference type="SMART" id="SM00065">
    <property type="entry name" value="GAF"/>
    <property type="match status" value="2"/>
</dbReference>
<keyword evidence="5" id="KW-1133">Transmembrane helix</keyword>
<dbReference type="InterPro" id="IPR001054">
    <property type="entry name" value="A/G_cyclase"/>
</dbReference>
<dbReference type="Gene3D" id="3.30.450.40">
    <property type="match status" value="2"/>
</dbReference>
<feature type="domain" description="Guanylate cyclase" evidence="9">
    <location>
        <begin position="503"/>
        <end position="635"/>
    </location>
</feature>
<evidence type="ECO:0000259" key="9">
    <source>
        <dbReference type="PROSITE" id="PS50125"/>
    </source>
</evidence>
<dbReference type="Proteomes" id="UP000256845">
    <property type="component" value="Unassembled WGS sequence"/>
</dbReference>
<dbReference type="InterPro" id="IPR029787">
    <property type="entry name" value="Nucleotide_cyclase"/>
</dbReference>
<evidence type="ECO:0000256" key="5">
    <source>
        <dbReference type="ARBA" id="ARBA00022989"/>
    </source>
</evidence>
<comment type="subcellular location">
    <subcellularLocation>
        <location evidence="1">Cell envelope</location>
    </subcellularLocation>
</comment>